<protein>
    <submittedName>
        <fullName evidence="1">Uncharacterized protein</fullName>
    </submittedName>
</protein>
<dbReference type="RefSeq" id="XP_070886628.1">
    <property type="nucleotide sequence ID" value="XM_071028961.1"/>
</dbReference>
<gene>
    <name evidence="1" type="ORF">BJX67DRAFT_352022</name>
</gene>
<sequence>MYSVCLTQVNGSKSGHYLSQKIYAEAIFSDHSLVQPNRTALCSLRHNSGKAAAAPAFTTELTALHVQCHIFSLPNGCVPVNMFSDRSFDQTTSYHTTLIEREYAFTLHDGRRGEKQNKNLLMRDACLAQTPRLSKNSLSAVDRPSLASLCQEFF</sequence>
<comment type="caution">
    <text evidence="1">The sequence shown here is derived from an EMBL/GenBank/DDBJ whole genome shotgun (WGS) entry which is preliminary data.</text>
</comment>
<dbReference type="EMBL" id="JBFXLQ010000017">
    <property type="protein sequence ID" value="KAL2867649.1"/>
    <property type="molecule type" value="Genomic_DNA"/>
</dbReference>
<evidence type="ECO:0000313" key="2">
    <source>
        <dbReference type="Proteomes" id="UP001610432"/>
    </source>
</evidence>
<accession>A0ABR4LSY2</accession>
<name>A0ABR4LSY2_9EURO</name>
<evidence type="ECO:0000313" key="1">
    <source>
        <dbReference type="EMBL" id="KAL2867649.1"/>
    </source>
</evidence>
<reference evidence="1 2" key="1">
    <citation type="submission" date="2024-07" db="EMBL/GenBank/DDBJ databases">
        <title>Section-level genome sequencing and comparative genomics of Aspergillus sections Usti and Cavernicolus.</title>
        <authorList>
            <consortium name="Lawrence Berkeley National Laboratory"/>
            <person name="Nybo J.L."/>
            <person name="Vesth T.C."/>
            <person name="Theobald S."/>
            <person name="Frisvad J.C."/>
            <person name="Larsen T.O."/>
            <person name="Kjaerboelling I."/>
            <person name="Rothschild-Mancinelli K."/>
            <person name="Lyhne E.K."/>
            <person name="Kogle M.E."/>
            <person name="Barry K."/>
            <person name="Clum A."/>
            <person name="Na H."/>
            <person name="Ledsgaard L."/>
            <person name="Lin J."/>
            <person name="Lipzen A."/>
            <person name="Kuo A."/>
            <person name="Riley R."/>
            <person name="Mondo S."/>
            <person name="Labutti K."/>
            <person name="Haridas S."/>
            <person name="Pangalinan J."/>
            <person name="Salamov A.A."/>
            <person name="Simmons B.A."/>
            <person name="Magnuson J.K."/>
            <person name="Chen J."/>
            <person name="Drula E."/>
            <person name="Henrissat B."/>
            <person name="Wiebenga A."/>
            <person name="Lubbers R.J."/>
            <person name="Gomes A.C."/>
            <person name="Macurrencykelacurrency M.R."/>
            <person name="Stajich J."/>
            <person name="Grigoriev I.V."/>
            <person name="Mortensen U.H."/>
            <person name="De Vries R.P."/>
            <person name="Baker S.E."/>
            <person name="Andersen M.R."/>
        </authorList>
    </citation>
    <scope>NUCLEOTIDE SEQUENCE [LARGE SCALE GENOMIC DNA]</scope>
    <source>
        <strain evidence="1 2">CBS 449.75</strain>
    </source>
</reference>
<keyword evidence="2" id="KW-1185">Reference proteome</keyword>
<dbReference type="GeneID" id="98144033"/>
<dbReference type="Proteomes" id="UP001610432">
    <property type="component" value="Unassembled WGS sequence"/>
</dbReference>
<proteinExistence type="predicted"/>
<organism evidence="1 2">
    <name type="scientific">Aspergillus lucknowensis</name>
    <dbReference type="NCBI Taxonomy" id="176173"/>
    <lineage>
        <taxon>Eukaryota</taxon>
        <taxon>Fungi</taxon>
        <taxon>Dikarya</taxon>
        <taxon>Ascomycota</taxon>
        <taxon>Pezizomycotina</taxon>
        <taxon>Eurotiomycetes</taxon>
        <taxon>Eurotiomycetidae</taxon>
        <taxon>Eurotiales</taxon>
        <taxon>Aspergillaceae</taxon>
        <taxon>Aspergillus</taxon>
        <taxon>Aspergillus subgen. Nidulantes</taxon>
    </lineage>
</organism>